<dbReference type="CDD" id="cd07182">
    <property type="entry name" value="RNase_HII_bacteria_HII_like"/>
    <property type="match status" value="1"/>
</dbReference>
<dbReference type="EMBL" id="PFXF01000013">
    <property type="protein sequence ID" value="PJA33030.1"/>
    <property type="molecule type" value="Genomic_DNA"/>
</dbReference>
<dbReference type="GO" id="GO:0006298">
    <property type="term" value="P:mismatch repair"/>
    <property type="evidence" value="ECO:0007669"/>
    <property type="project" value="TreeGrafter"/>
</dbReference>
<comment type="cofactor">
    <cofactor evidence="11">
        <name>Mn(2+)</name>
        <dbReference type="ChEBI" id="CHEBI:29035"/>
    </cofactor>
    <cofactor evidence="11">
        <name>Mg(2+)</name>
        <dbReference type="ChEBI" id="CHEBI:18420"/>
    </cofactor>
    <text evidence="11">Manganese or magnesium. Binds 1 divalent metal ion per monomer in the absence of substrate. May bind a second metal ion after substrate binding.</text>
</comment>
<dbReference type="AlphaFoldDB" id="A0A2M7WSP2"/>
<comment type="function">
    <text evidence="2 12">Endonuclease that specifically degrades the RNA of RNA-DNA hybrids.</text>
</comment>
<keyword evidence="7 11" id="KW-0479">Metal-binding</keyword>
<evidence type="ECO:0000313" key="14">
    <source>
        <dbReference type="EMBL" id="PJA33030.1"/>
    </source>
</evidence>
<evidence type="ECO:0000313" key="15">
    <source>
        <dbReference type="Proteomes" id="UP000230758"/>
    </source>
</evidence>
<dbReference type="Proteomes" id="UP000230758">
    <property type="component" value="Unassembled WGS sequence"/>
</dbReference>
<accession>A0A2M7WSP2</accession>
<reference evidence="15" key="1">
    <citation type="submission" date="2017-09" db="EMBL/GenBank/DDBJ databases">
        <title>Depth-based differentiation of microbial function through sediment-hosted aquifers and enrichment of novel symbionts in the deep terrestrial subsurface.</title>
        <authorList>
            <person name="Probst A.J."/>
            <person name="Ladd B."/>
            <person name="Jarett J.K."/>
            <person name="Geller-Mcgrath D.E."/>
            <person name="Sieber C.M.K."/>
            <person name="Emerson J.B."/>
            <person name="Anantharaman K."/>
            <person name="Thomas B.C."/>
            <person name="Malmstrom R."/>
            <person name="Stieglmeier M."/>
            <person name="Klingl A."/>
            <person name="Woyke T."/>
            <person name="Ryan C.M."/>
            <person name="Banfield J.F."/>
        </authorList>
    </citation>
    <scope>NUCLEOTIDE SEQUENCE [LARGE SCALE GENOMIC DNA]</scope>
</reference>
<evidence type="ECO:0000256" key="2">
    <source>
        <dbReference type="ARBA" id="ARBA00004065"/>
    </source>
</evidence>
<evidence type="ECO:0000256" key="10">
    <source>
        <dbReference type="ARBA" id="ARBA00023211"/>
    </source>
</evidence>
<evidence type="ECO:0000256" key="6">
    <source>
        <dbReference type="ARBA" id="ARBA00022722"/>
    </source>
</evidence>
<feature type="binding site" evidence="11">
    <location>
        <position position="108"/>
    </location>
    <ligand>
        <name>a divalent metal cation</name>
        <dbReference type="ChEBI" id="CHEBI:60240"/>
    </ligand>
</feature>
<feature type="binding site" evidence="11">
    <location>
        <position position="9"/>
    </location>
    <ligand>
        <name>a divalent metal cation</name>
        <dbReference type="ChEBI" id="CHEBI:60240"/>
    </ligand>
</feature>
<name>A0A2M7WSP2_9BACT</name>
<feature type="domain" description="RNase H type-2" evidence="13">
    <location>
        <begin position="2"/>
        <end position="192"/>
    </location>
</feature>
<evidence type="ECO:0000256" key="9">
    <source>
        <dbReference type="ARBA" id="ARBA00022801"/>
    </source>
</evidence>
<feature type="binding site" evidence="11">
    <location>
        <position position="8"/>
    </location>
    <ligand>
        <name>a divalent metal cation</name>
        <dbReference type="ChEBI" id="CHEBI:60240"/>
    </ligand>
</feature>
<comment type="subcellular location">
    <subcellularLocation>
        <location evidence="3">Cytoplasm</location>
    </subcellularLocation>
</comment>
<dbReference type="InterPro" id="IPR012337">
    <property type="entry name" value="RNaseH-like_sf"/>
</dbReference>
<proteinExistence type="inferred from homology"/>
<keyword evidence="5" id="KW-0963">Cytoplasm</keyword>
<evidence type="ECO:0000256" key="3">
    <source>
        <dbReference type="ARBA" id="ARBA00004496"/>
    </source>
</evidence>
<dbReference type="GO" id="GO:0032299">
    <property type="term" value="C:ribonuclease H2 complex"/>
    <property type="evidence" value="ECO:0007669"/>
    <property type="project" value="TreeGrafter"/>
</dbReference>
<evidence type="ECO:0000256" key="5">
    <source>
        <dbReference type="ARBA" id="ARBA00022490"/>
    </source>
</evidence>
<gene>
    <name evidence="14" type="ORF">CO185_00810</name>
</gene>
<dbReference type="GO" id="GO:0005737">
    <property type="term" value="C:cytoplasm"/>
    <property type="evidence" value="ECO:0007669"/>
    <property type="project" value="UniProtKB-SubCell"/>
</dbReference>
<keyword evidence="10" id="KW-0464">Manganese</keyword>
<evidence type="ECO:0000256" key="7">
    <source>
        <dbReference type="ARBA" id="ARBA00022723"/>
    </source>
</evidence>
<dbReference type="Gene3D" id="3.30.420.10">
    <property type="entry name" value="Ribonuclease H-like superfamily/Ribonuclease H"/>
    <property type="match status" value="1"/>
</dbReference>
<keyword evidence="9 11" id="KW-0378">Hydrolase</keyword>
<comment type="catalytic activity">
    <reaction evidence="1 11 12">
        <text>Endonucleolytic cleavage to 5'-phosphomonoester.</text>
        <dbReference type="EC" id="3.1.26.4"/>
    </reaction>
</comment>
<dbReference type="GO" id="GO:0046872">
    <property type="term" value="F:metal ion binding"/>
    <property type="evidence" value="ECO:0007669"/>
    <property type="project" value="UniProtKB-KW"/>
</dbReference>
<evidence type="ECO:0000256" key="11">
    <source>
        <dbReference type="PROSITE-ProRule" id="PRU01319"/>
    </source>
</evidence>
<dbReference type="Pfam" id="PF01351">
    <property type="entry name" value="RNase_HII"/>
    <property type="match status" value="1"/>
</dbReference>
<dbReference type="GO" id="GO:0003723">
    <property type="term" value="F:RNA binding"/>
    <property type="evidence" value="ECO:0007669"/>
    <property type="project" value="UniProtKB-UniRule"/>
</dbReference>
<dbReference type="GO" id="GO:0004523">
    <property type="term" value="F:RNA-DNA hybrid ribonuclease activity"/>
    <property type="evidence" value="ECO:0007669"/>
    <property type="project" value="UniProtKB-UniRule"/>
</dbReference>
<keyword evidence="8 11" id="KW-0255">Endonuclease</keyword>
<dbReference type="PROSITE" id="PS51975">
    <property type="entry name" value="RNASE_H_2"/>
    <property type="match status" value="1"/>
</dbReference>
<comment type="similarity">
    <text evidence="4">Belongs to the RNase HII family. RnhC subfamily.</text>
</comment>
<dbReference type="NCBIfam" id="NF000595">
    <property type="entry name" value="PRK00015.1-3"/>
    <property type="match status" value="1"/>
</dbReference>
<evidence type="ECO:0000256" key="12">
    <source>
        <dbReference type="RuleBase" id="RU003515"/>
    </source>
</evidence>
<dbReference type="InterPro" id="IPR001352">
    <property type="entry name" value="RNase_HII/HIII"/>
</dbReference>
<comment type="caution">
    <text evidence="14">The sequence shown here is derived from an EMBL/GenBank/DDBJ whole genome shotgun (WGS) entry which is preliminary data.</text>
</comment>
<evidence type="ECO:0000256" key="1">
    <source>
        <dbReference type="ARBA" id="ARBA00000077"/>
    </source>
</evidence>
<keyword evidence="6 11" id="KW-0540">Nuclease</keyword>
<organism evidence="14 15">
    <name type="scientific">Candidatus Zambryskibacteria bacterium CG_4_9_14_3_um_filter_42_15</name>
    <dbReference type="NCBI Taxonomy" id="1975112"/>
    <lineage>
        <taxon>Bacteria</taxon>
        <taxon>Candidatus Zambryskiibacteriota</taxon>
    </lineage>
</organism>
<dbReference type="PANTHER" id="PTHR10954:SF23">
    <property type="entry name" value="RIBONUCLEASE"/>
    <property type="match status" value="1"/>
</dbReference>
<evidence type="ECO:0000259" key="13">
    <source>
        <dbReference type="PROSITE" id="PS51975"/>
    </source>
</evidence>
<evidence type="ECO:0000256" key="8">
    <source>
        <dbReference type="ARBA" id="ARBA00022759"/>
    </source>
</evidence>
<dbReference type="EC" id="3.1.26.4" evidence="12"/>
<dbReference type="PANTHER" id="PTHR10954">
    <property type="entry name" value="RIBONUCLEASE H2 SUBUNIT A"/>
    <property type="match status" value="1"/>
</dbReference>
<dbReference type="InterPro" id="IPR024567">
    <property type="entry name" value="RNase_HII/HIII_dom"/>
</dbReference>
<dbReference type="GO" id="GO:0043137">
    <property type="term" value="P:DNA replication, removal of RNA primer"/>
    <property type="evidence" value="ECO:0007669"/>
    <property type="project" value="TreeGrafter"/>
</dbReference>
<dbReference type="InterPro" id="IPR036397">
    <property type="entry name" value="RNaseH_sf"/>
</dbReference>
<sequence>MQHVVGIDEAGRGPLAGPVAIGIVSIPSKFDKRFFKNIKDSKKLSASNRELWFESALEARKSGLLDFTVVLISEKVIDKKGISYAINLGIKKGLSTLNVSENHRIFLDGGLRVPERFKYQKTVVKGDEKIPVISLASIMAKVTRDRKMVSLSKKFPKFNFDIHKGYGTKAHIRAIKKYGPKSIHRKSFLTRV</sequence>
<dbReference type="SUPFAM" id="SSF53098">
    <property type="entry name" value="Ribonuclease H-like"/>
    <property type="match status" value="1"/>
</dbReference>
<dbReference type="InterPro" id="IPR022898">
    <property type="entry name" value="RNase_HII"/>
</dbReference>
<evidence type="ECO:0000256" key="4">
    <source>
        <dbReference type="ARBA" id="ARBA00008378"/>
    </source>
</evidence>
<protein>
    <recommendedName>
        <fullName evidence="12">Ribonuclease</fullName>
        <ecNumber evidence="12">3.1.26.4</ecNumber>
    </recommendedName>
</protein>